<dbReference type="EnsemblBacteria" id="CAD77982">
    <property type="protein sequence ID" value="CAD77982"/>
    <property type="gene ID" value="RB13172"/>
</dbReference>
<dbReference type="STRING" id="243090.RB13172"/>
<accession>Q7UHI8</accession>
<dbReference type="KEGG" id="rba:RB13172"/>
<evidence type="ECO:0000313" key="2">
    <source>
        <dbReference type="Proteomes" id="UP000001025"/>
    </source>
</evidence>
<gene>
    <name evidence="1" type="ordered locus">RB13172</name>
</gene>
<dbReference type="Proteomes" id="UP000001025">
    <property type="component" value="Chromosome"/>
</dbReference>
<dbReference type="HOGENOM" id="CLU_2619670_0_0_0"/>
<reference evidence="1 2" key="1">
    <citation type="journal article" date="2003" name="Proc. Natl. Acad. Sci. U.S.A.">
        <title>Complete genome sequence of the marine planctomycete Pirellula sp. strain 1.</title>
        <authorList>
            <person name="Gloeckner F.O."/>
            <person name="Kube M."/>
            <person name="Bauer M."/>
            <person name="Teeling H."/>
            <person name="Lombardot T."/>
            <person name="Ludwig W."/>
            <person name="Gade D."/>
            <person name="Beck A."/>
            <person name="Borzym K."/>
            <person name="Heitmann K."/>
            <person name="Rabus R."/>
            <person name="Schlesner H."/>
            <person name="Amann R."/>
            <person name="Reinhardt R."/>
        </authorList>
    </citation>
    <scope>NUCLEOTIDE SEQUENCE [LARGE SCALE GENOMIC DNA]</scope>
    <source>
        <strain evidence="2">DSM 10527 / NCIMB 13988 / SH1</strain>
    </source>
</reference>
<proteinExistence type="predicted"/>
<keyword evidence="2" id="KW-1185">Reference proteome</keyword>
<dbReference type="InParanoid" id="Q7UHI8"/>
<protein>
    <submittedName>
        <fullName evidence="1">Uncharacterized protein</fullName>
    </submittedName>
</protein>
<dbReference type="AlphaFoldDB" id="Q7UHI8"/>
<sequence>MRIKEERPQPIGVLSVQCRRSTTSSCQTTTNAHSETCPASIGGQTNATCPYRETTHRSQSQKDIRGPRNFIVCQLDYR</sequence>
<organism evidence="1 2">
    <name type="scientific">Rhodopirellula baltica (strain DSM 10527 / NCIMB 13988 / SH1)</name>
    <dbReference type="NCBI Taxonomy" id="243090"/>
    <lineage>
        <taxon>Bacteria</taxon>
        <taxon>Pseudomonadati</taxon>
        <taxon>Planctomycetota</taxon>
        <taxon>Planctomycetia</taxon>
        <taxon>Pirellulales</taxon>
        <taxon>Pirellulaceae</taxon>
        <taxon>Rhodopirellula</taxon>
    </lineage>
</organism>
<name>Q7UHI8_RHOBA</name>
<dbReference type="EMBL" id="BX294156">
    <property type="protein sequence ID" value="CAD77982.1"/>
    <property type="molecule type" value="Genomic_DNA"/>
</dbReference>
<evidence type="ECO:0000313" key="1">
    <source>
        <dbReference type="EMBL" id="CAD77982.1"/>
    </source>
</evidence>